<accession>A0ABT7U987</accession>
<organism evidence="1 2">
    <name type="scientific">Bacteroides eggerthii</name>
    <dbReference type="NCBI Taxonomy" id="28111"/>
    <lineage>
        <taxon>Bacteria</taxon>
        <taxon>Pseudomonadati</taxon>
        <taxon>Bacteroidota</taxon>
        <taxon>Bacteroidia</taxon>
        <taxon>Bacteroidales</taxon>
        <taxon>Bacteroidaceae</taxon>
        <taxon>Bacteroides</taxon>
    </lineage>
</organism>
<dbReference type="Proteomes" id="UP001228403">
    <property type="component" value="Unassembled WGS sequence"/>
</dbReference>
<evidence type="ECO:0000313" key="2">
    <source>
        <dbReference type="Proteomes" id="UP001228403"/>
    </source>
</evidence>
<proteinExistence type="predicted"/>
<protein>
    <submittedName>
        <fullName evidence="1">Uncharacterized protein</fullName>
    </submittedName>
</protein>
<gene>
    <name evidence="1" type="ORF">QUW02_10595</name>
</gene>
<sequence>MRKFYEEKRLTRKLTQGSIINYCLADNYGDVEKIYGFIVTPRCDLAHEAKVTHAHYLPIVDFKDWAEHDGKDYLFNKWFCKKKDKFEGKCRLHQFPISDVSYSNYEKMANMLIDNKADKEDFLSLASIVTHPQKDNEDFIKYSNKKETKTQLVKDLLEDKLAAFYLIEDWNGNDKHKVILLRELKHISILTTKKISNGLCLSEIIEGKDELKKIWFIRHFA</sequence>
<name>A0ABT7U987_9BACE</name>
<dbReference type="EMBL" id="JAUDCF010000028">
    <property type="protein sequence ID" value="MDM8146358.1"/>
    <property type="molecule type" value="Genomic_DNA"/>
</dbReference>
<comment type="caution">
    <text evidence="1">The sequence shown here is derived from an EMBL/GenBank/DDBJ whole genome shotgun (WGS) entry which is preliminary data.</text>
</comment>
<keyword evidence="2" id="KW-1185">Reference proteome</keyword>
<evidence type="ECO:0000313" key="1">
    <source>
        <dbReference type="EMBL" id="MDM8146358.1"/>
    </source>
</evidence>
<reference evidence="1 2" key="1">
    <citation type="submission" date="2023-06" db="EMBL/GenBank/DDBJ databases">
        <authorList>
            <person name="Zeman M."/>
            <person name="Kubasova T."/>
            <person name="Jahodarova E."/>
            <person name="Nykrynova M."/>
            <person name="Rychlik I."/>
        </authorList>
    </citation>
    <scope>NUCLEOTIDE SEQUENCE [LARGE SCALE GENOMIC DNA]</scope>
    <source>
        <strain evidence="1 2">ET4</strain>
    </source>
</reference>
<reference evidence="2" key="2">
    <citation type="submission" date="2023-07" db="EMBL/GenBank/DDBJ databases">
        <title>Identification and characterization of horizontal gene transfer across gut microbiota members of farm animals based on homology search.</title>
        <authorList>
            <person name="Schwarzerova J."/>
            <person name="Nykrynova M."/>
            <person name="Jureckova K."/>
            <person name="Cejkova D."/>
            <person name="Rychlik I."/>
        </authorList>
    </citation>
    <scope>NUCLEOTIDE SEQUENCE [LARGE SCALE GENOMIC DNA]</scope>
    <source>
        <strain evidence="2">ET4</strain>
    </source>
</reference>